<feature type="compositionally biased region" description="Basic and acidic residues" evidence="6">
    <location>
        <begin position="243"/>
        <end position="255"/>
    </location>
</feature>
<comment type="caution">
    <text evidence="9">The sequence shown here is derived from an EMBL/GenBank/DDBJ whole genome shotgun (WGS) entry which is preliminary data.</text>
</comment>
<evidence type="ECO:0000256" key="7">
    <source>
        <dbReference type="SAM" id="Phobius"/>
    </source>
</evidence>
<gene>
    <name evidence="9" type="ORF">SLS56_011725</name>
</gene>
<dbReference type="PANTHER" id="PTHR33048">
    <property type="entry name" value="PTH11-LIKE INTEGRAL MEMBRANE PROTEIN (AFU_ORTHOLOGUE AFUA_5G11245)"/>
    <property type="match status" value="1"/>
</dbReference>
<name>A0ABR3SCC2_9PEZI</name>
<keyword evidence="10" id="KW-1185">Reference proteome</keyword>
<comment type="similarity">
    <text evidence="5">Belongs to the SAT4 family.</text>
</comment>
<evidence type="ECO:0000256" key="1">
    <source>
        <dbReference type="ARBA" id="ARBA00004141"/>
    </source>
</evidence>
<sequence length="298" mass="33408">MEITDQLLQAEYSYGFDRHTWDLTPEIIAPSRKLVLAISILSLSTCGLIKISILLFCRRIGDVKPWFRTTININIAFIAGYTLAFSLAIPLECTPTSAYWNKANPLWTATHTYHCINEGAKQVSAGALSALQDLIACVLPMALFWDLRISKRSKLALCFVFGLGLFTCACGIMRTVKLHFVFFETYDVTWAARWVFALTLVEACLGAICASVPALKNSFQRLLHVVVDPFVLGGSSESLQTWHRTDEQRDQEESGSKAVRRRSKNPFFFEASELELVNRRHVGAGPDAKGLRVKLDRN</sequence>
<evidence type="ECO:0000256" key="3">
    <source>
        <dbReference type="ARBA" id="ARBA00022989"/>
    </source>
</evidence>
<feature type="transmembrane region" description="Helical" evidence="7">
    <location>
        <begin position="123"/>
        <end position="143"/>
    </location>
</feature>
<dbReference type="EMBL" id="JAJVDC020000299">
    <property type="protein sequence ID" value="KAL1615686.1"/>
    <property type="molecule type" value="Genomic_DNA"/>
</dbReference>
<keyword evidence="2 7" id="KW-0812">Transmembrane</keyword>
<dbReference type="Pfam" id="PF20684">
    <property type="entry name" value="Fung_rhodopsin"/>
    <property type="match status" value="1"/>
</dbReference>
<feature type="transmembrane region" description="Helical" evidence="7">
    <location>
        <begin position="155"/>
        <end position="174"/>
    </location>
</feature>
<organism evidence="9 10">
    <name type="scientific">Neofusicoccum ribis</name>
    <dbReference type="NCBI Taxonomy" id="45134"/>
    <lineage>
        <taxon>Eukaryota</taxon>
        <taxon>Fungi</taxon>
        <taxon>Dikarya</taxon>
        <taxon>Ascomycota</taxon>
        <taxon>Pezizomycotina</taxon>
        <taxon>Dothideomycetes</taxon>
        <taxon>Dothideomycetes incertae sedis</taxon>
        <taxon>Botryosphaeriales</taxon>
        <taxon>Botryosphaeriaceae</taxon>
        <taxon>Neofusicoccum</taxon>
    </lineage>
</organism>
<feature type="transmembrane region" description="Helical" evidence="7">
    <location>
        <begin position="69"/>
        <end position="91"/>
    </location>
</feature>
<feature type="region of interest" description="Disordered" evidence="6">
    <location>
        <begin position="241"/>
        <end position="260"/>
    </location>
</feature>
<feature type="transmembrane region" description="Helical" evidence="7">
    <location>
        <begin position="34"/>
        <end position="57"/>
    </location>
</feature>
<evidence type="ECO:0000256" key="6">
    <source>
        <dbReference type="SAM" id="MobiDB-lite"/>
    </source>
</evidence>
<feature type="transmembrane region" description="Helical" evidence="7">
    <location>
        <begin position="194"/>
        <end position="215"/>
    </location>
</feature>
<evidence type="ECO:0000256" key="4">
    <source>
        <dbReference type="ARBA" id="ARBA00023136"/>
    </source>
</evidence>
<evidence type="ECO:0000256" key="2">
    <source>
        <dbReference type="ARBA" id="ARBA00022692"/>
    </source>
</evidence>
<keyword evidence="3 7" id="KW-1133">Transmembrane helix</keyword>
<evidence type="ECO:0000259" key="8">
    <source>
        <dbReference type="Pfam" id="PF20684"/>
    </source>
</evidence>
<evidence type="ECO:0000313" key="9">
    <source>
        <dbReference type="EMBL" id="KAL1615686.1"/>
    </source>
</evidence>
<reference evidence="9 10" key="1">
    <citation type="submission" date="2024-02" db="EMBL/GenBank/DDBJ databases">
        <title>De novo assembly and annotation of 12 fungi associated with fruit tree decline syndrome in Ontario, Canada.</title>
        <authorList>
            <person name="Sulman M."/>
            <person name="Ellouze W."/>
            <person name="Ilyukhin E."/>
        </authorList>
    </citation>
    <scope>NUCLEOTIDE SEQUENCE [LARGE SCALE GENOMIC DNA]</scope>
    <source>
        <strain evidence="9 10">M1-105</strain>
    </source>
</reference>
<dbReference type="InterPro" id="IPR049326">
    <property type="entry name" value="Rhodopsin_dom_fungi"/>
</dbReference>
<evidence type="ECO:0000313" key="10">
    <source>
        <dbReference type="Proteomes" id="UP001521116"/>
    </source>
</evidence>
<dbReference type="InterPro" id="IPR052337">
    <property type="entry name" value="SAT4-like"/>
</dbReference>
<comment type="subcellular location">
    <subcellularLocation>
        <location evidence="1">Membrane</location>
        <topology evidence="1">Multi-pass membrane protein</topology>
    </subcellularLocation>
</comment>
<evidence type="ECO:0000256" key="5">
    <source>
        <dbReference type="ARBA" id="ARBA00038359"/>
    </source>
</evidence>
<proteinExistence type="inferred from homology"/>
<dbReference type="PANTHER" id="PTHR33048:SF129">
    <property type="entry name" value="INTEGRAL MEMBRANE PROTEIN-RELATED"/>
    <property type="match status" value="1"/>
</dbReference>
<accession>A0ABR3SCC2</accession>
<feature type="domain" description="Rhodopsin" evidence="8">
    <location>
        <begin position="9"/>
        <end position="220"/>
    </location>
</feature>
<keyword evidence="4 7" id="KW-0472">Membrane</keyword>
<protein>
    <recommendedName>
        <fullName evidence="8">Rhodopsin domain-containing protein</fullName>
    </recommendedName>
</protein>
<dbReference type="Proteomes" id="UP001521116">
    <property type="component" value="Unassembled WGS sequence"/>
</dbReference>